<dbReference type="Proteomes" id="UP001236258">
    <property type="component" value="Unassembled WGS sequence"/>
</dbReference>
<evidence type="ECO:0000313" key="3">
    <source>
        <dbReference type="Proteomes" id="UP001236258"/>
    </source>
</evidence>
<sequence length="340" mass="39087">MDSITQAALGAAVAVAVVGKQGSVKKAAIWGAVVGTLPDLDVFWNYGDDLTNMLRHRGETHAIFYQSLAAPLLAALICWWHRQRAYYGRWLLAVWLVLVTHSLLDTFTTYGTQLALPFSDYPFALESIFVIDPLYTLPLLAGVALAWRRPVTGFRFNRWGLWLSTAYLGWSLLAQQWVLWQLEQLHPELEYQSRLVQPTALNTLVWRIVLVDEHGYREGFYALNDGRRPIKFRKHTFPAKAQALKQLPEAQQLQRFSHGMVGYFEREELLTMADLRMGMQGNYAFEFSLACHHNGSLLPAEVVQLDKPYQMLEMWTWAFRRFWLDTRPLSPLQVRSQPGC</sequence>
<feature type="transmembrane region" description="Helical" evidence="1">
    <location>
        <begin position="87"/>
        <end position="104"/>
    </location>
</feature>
<keyword evidence="3" id="KW-1185">Reference proteome</keyword>
<dbReference type="InterPro" id="IPR007404">
    <property type="entry name" value="YdjM-like"/>
</dbReference>
<name>A0ABT9GSN2_9GAMM</name>
<dbReference type="PANTHER" id="PTHR40031:SF1">
    <property type="entry name" value="MEMBRANE-BOUND METAL-DEPENDENT HYDROLASE"/>
    <property type="match status" value="1"/>
</dbReference>
<reference evidence="2 3" key="1">
    <citation type="submission" date="2023-08" db="EMBL/GenBank/DDBJ databases">
        <authorList>
            <person name="Joshi A."/>
            <person name="Thite S."/>
        </authorList>
    </citation>
    <scope>NUCLEOTIDE SEQUENCE [LARGE SCALE GENOMIC DNA]</scope>
    <source>
        <strain evidence="2 3">1E1</strain>
    </source>
</reference>
<keyword evidence="1" id="KW-0472">Membrane</keyword>
<evidence type="ECO:0000256" key="1">
    <source>
        <dbReference type="SAM" id="Phobius"/>
    </source>
</evidence>
<protein>
    <submittedName>
        <fullName evidence="2">Metal-dependent hydrolase</fullName>
    </submittedName>
</protein>
<feature type="transmembrane region" description="Helical" evidence="1">
    <location>
        <begin position="159"/>
        <end position="180"/>
    </location>
</feature>
<keyword evidence="1" id="KW-0812">Transmembrane</keyword>
<dbReference type="RefSeq" id="WP_305945837.1">
    <property type="nucleotide sequence ID" value="NZ_JAUZVY010000005.1"/>
</dbReference>
<dbReference type="InterPro" id="IPR053170">
    <property type="entry name" value="Transcription_regulator"/>
</dbReference>
<organism evidence="2 3">
    <name type="scientific">Alkalimonas delamerensis</name>
    <dbReference type="NCBI Taxonomy" id="265981"/>
    <lineage>
        <taxon>Bacteria</taxon>
        <taxon>Pseudomonadati</taxon>
        <taxon>Pseudomonadota</taxon>
        <taxon>Gammaproteobacteria</taxon>
        <taxon>Alkalimonas</taxon>
    </lineage>
</organism>
<dbReference type="GO" id="GO:0016787">
    <property type="term" value="F:hydrolase activity"/>
    <property type="evidence" value="ECO:0007669"/>
    <property type="project" value="UniProtKB-KW"/>
</dbReference>
<feature type="transmembrane region" description="Helical" evidence="1">
    <location>
        <begin position="124"/>
        <end position="147"/>
    </location>
</feature>
<dbReference type="PANTHER" id="PTHR40031">
    <property type="entry name" value="HYPOTHETICAL MEMBRANE SPANNING PROTEIN"/>
    <property type="match status" value="1"/>
</dbReference>
<comment type="caution">
    <text evidence="2">The sequence shown here is derived from an EMBL/GenBank/DDBJ whole genome shotgun (WGS) entry which is preliminary data.</text>
</comment>
<feature type="transmembrane region" description="Helical" evidence="1">
    <location>
        <begin position="62"/>
        <end position="80"/>
    </location>
</feature>
<gene>
    <name evidence="2" type="ORF">Q3O59_12175</name>
</gene>
<keyword evidence="2" id="KW-0378">Hydrolase</keyword>
<dbReference type="Pfam" id="PF04307">
    <property type="entry name" value="YdjM"/>
    <property type="match status" value="1"/>
</dbReference>
<proteinExistence type="predicted"/>
<accession>A0ABT9GSN2</accession>
<evidence type="ECO:0000313" key="2">
    <source>
        <dbReference type="EMBL" id="MDP4529780.1"/>
    </source>
</evidence>
<keyword evidence="1" id="KW-1133">Transmembrane helix</keyword>
<dbReference type="EMBL" id="JAUZVY010000005">
    <property type="protein sequence ID" value="MDP4529780.1"/>
    <property type="molecule type" value="Genomic_DNA"/>
</dbReference>